<sequence>MFQRVCRKLMSSPRQLSYTVYQKKKIPGKKKEGRRRKTKKKKTKRGRKETKRHPKDITLPSGSTSLHISTKSVSSYVHSGAVFQLLGPLRKYLGTQQLTDNDILLEISQTDSPCVLMSTQGAVFQLPGPLSGFIRGRGTVSHSKAKPELTIKRTCENIQRLQAANDYGNDAFFPRSRME</sequence>
<organism evidence="2 3">
    <name type="scientific">Holothuria leucospilota</name>
    <name type="common">Black long sea cucumber</name>
    <name type="synonym">Mertensiothuria leucospilota</name>
    <dbReference type="NCBI Taxonomy" id="206669"/>
    <lineage>
        <taxon>Eukaryota</taxon>
        <taxon>Metazoa</taxon>
        <taxon>Echinodermata</taxon>
        <taxon>Eleutherozoa</taxon>
        <taxon>Echinozoa</taxon>
        <taxon>Holothuroidea</taxon>
        <taxon>Aspidochirotacea</taxon>
        <taxon>Aspidochirotida</taxon>
        <taxon>Holothuriidae</taxon>
        <taxon>Holothuria</taxon>
    </lineage>
</organism>
<dbReference type="Proteomes" id="UP001152320">
    <property type="component" value="Chromosome 18"/>
</dbReference>
<comment type="caution">
    <text evidence="2">The sequence shown here is derived from an EMBL/GenBank/DDBJ whole genome shotgun (WGS) entry which is preliminary data.</text>
</comment>
<keyword evidence="3" id="KW-1185">Reference proteome</keyword>
<proteinExistence type="predicted"/>
<name>A0A9Q0YM84_HOLLE</name>
<evidence type="ECO:0000256" key="1">
    <source>
        <dbReference type="SAM" id="MobiDB-lite"/>
    </source>
</evidence>
<dbReference type="EMBL" id="JAIZAY010000018">
    <property type="protein sequence ID" value="KAJ8025014.1"/>
    <property type="molecule type" value="Genomic_DNA"/>
</dbReference>
<evidence type="ECO:0000313" key="3">
    <source>
        <dbReference type="Proteomes" id="UP001152320"/>
    </source>
</evidence>
<accession>A0A9Q0YM84</accession>
<feature type="compositionally biased region" description="Basic residues" evidence="1">
    <location>
        <begin position="22"/>
        <end position="54"/>
    </location>
</feature>
<feature type="region of interest" description="Disordered" evidence="1">
    <location>
        <begin position="16"/>
        <end position="64"/>
    </location>
</feature>
<evidence type="ECO:0000313" key="2">
    <source>
        <dbReference type="EMBL" id="KAJ8025014.1"/>
    </source>
</evidence>
<gene>
    <name evidence="2" type="ORF">HOLleu_35098</name>
</gene>
<reference evidence="2" key="1">
    <citation type="submission" date="2021-10" db="EMBL/GenBank/DDBJ databases">
        <title>Tropical sea cucumber genome reveals ecological adaptation and Cuvierian tubules defense mechanism.</title>
        <authorList>
            <person name="Chen T."/>
        </authorList>
    </citation>
    <scope>NUCLEOTIDE SEQUENCE</scope>
    <source>
        <strain evidence="2">Nanhai2018</strain>
        <tissue evidence="2">Muscle</tissue>
    </source>
</reference>
<protein>
    <submittedName>
        <fullName evidence="2">Uncharacterized protein</fullName>
    </submittedName>
</protein>
<dbReference type="AlphaFoldDB" id="A0A9Q0YM84"/>